<dbReference type="EMBL" id="JAJSOF020000042">
    <property type="protein sequence ID" value="KAJ4425693.1"/>
    <property type="molecule type" value="Genomic_DNA"/>
</dbReference>
<evidence type="ECO:0000256" key="1">
    <source>
        <dbReference type="SAM" id="Coils"/>
    </source>
</evidence>
<gene>
    <name evidence="3" type="ORF">ANN_27889</name>
</gene>
<dbReference type="Proteomes" id="UP001148838">
    <property type="component" value="Unassembled WGS sequence"/>
</dbReference>
<dbReference type="Pfam" id="PF14529">
    <property type="entry name" value="Exo_endo_phos_2"/>
    <property type="match status" value="1"/>
</dbReference>
<dbReference type="InterPro" id="IPR005135">
    <property type="entry name" value="Endo/exonuclease/phosphatase"/>
</dbReference>
<comment type="caution">
    <text evidence="3">The sequence shown here is derived from an EMBL/GenBank/DDBJ whole genome shotgun (WGS) entry which is preliminary data.</text>
</comment>
<dbReference type="SUPFAM" id="SSF56219">
    <property type="entry name" value="DNase I-like"/>
    <property type="match status" value="1"/>
</dbReference>
<accession>A0ABQ8RVI9</accession>
<keyword evidence="4" id="KW-1185">Reference proteome</keyword>
<sequence>MALWNTEGQRSIMSVVTENALKEYEVLVLTETLAGRYSTHAPATQNAEGRPSGGVTCYISPRIGQRILDHTEENMKTNALTVAGLYLRPQTDILQIIDTAMDVIKYTAPKDPIIIAGDFNCRLDKENRRTAILRESMEEEGFTLINKAEEKTYFAPNGSSTIDLVFVRGNNLEVRKQEVLTTSTLTPLRKRPPIVTKFRIHSTIHNETKQENSKASRQINTNKIEESTQEIQAIRKEIRENNLTEAMEKIKLLLKSSTTQARQRKAKS</sequence>
<dbReference type="InterPro" id="IPR036691">
    <property type="entry name" value="Endo/exonu/phosph_ase_sf"/>
</dbReference>
<feature type="domain" description="Endonuclease/exonuclease/phosphatase" evidence="2">
    <location>
        <begin position="81"/>
        <end position="177"/>
    </location>
</feature>
<organism evidence="3 4">
    <name type="scientific">Periplaneta americana</name>
    <name type="common">American cockroach</name>
    <name type="synonym">Blatta americana</name>
    <dbReference type="NCBI Taxonomy" id="6978"/>
    <lineage>
        <taxon>Eukaryota</taxon>
        <taxon>Metazoa</taxon>
        <taxon>Ecdysozoa</taxon>
        <taxon>Arthropoda</taxon>
        <taxon>Hexapoda</taxon>
        <taxon>Insecta</taxon>
        <taxon>Pterygota</taxon>
        <taxon>Neoptera</taxon>
        <taxon>Polyneoptera</taxon>
        <taxon>Dictyoptera</taxon>
        <taxon>Blattodea</taxon>
        <taxon>Blattoidea</taxon>
        <taxon>Blattidae</taxon>
        <taxon>Blattinae</taxon>
        <taxon>Periplaneta</taxon>
    </lineage>
</organism>
<proteinExistence type="predicted"/>
<reference evidence="3 4" key="1">
    <citation type="journal article" date="2022" name="Allergy">
        <title>Genome assembly and annotation of Periplaneta americana reveal a comprehensive cockroach allergen profile.</title>
        <authorList>
            <person name="Wang L."/>
            <person name="Xiong Q."/>
            <person name="Saelim N."/>
            <person name="Wang L."/>
            <person name="Nong W."/>
            <person name="Wan A.T."/>
            <person name="Shi M."/>
            <person name="Liu X."/>
            <person name="Cao Q."/>
            <person name="Hui J.H.L."/>
            <person name="Sookrung N."/>
            <person name="Leung T.F."/>
            <person name="Tungtrongchitr A."/>
            <person name="Tsui S.K.W."/>
        </authorList>
    </citation>
    <scope>NUCLEOTIDE SEQUENCE [LARGE SCALE GENOMIC DNA]</scope>
    <source>
        <strain evidence="3">PWHHKU_190912</strain>
    </source>
</reference>
<keyword evidence="1" id="KW-0175">Coiled coil</keyword>
<dbReference type="Gene3D" id="3.60.10.10">
    <property type="entry name" value="Endonuclease/exonuclease/phosphatase"/>
    <property type="match status" value="1"/>
</dbReference>
<evidence type="ECO:0000313" key="4">
    <source>
        <dbReference type="Proteomes" id="UP001148838"/>
    </source>
</evidence>
<protein>
    <recommendedName>
        <fullName evidence="2">Endonuclease/exonuclease/phosphatase domain-containing protein</fullName>
    </recommendedName>
</protein>
<name>A0ABQ8RVI9_PERAM</name>
<feature type="coiled-coil region" evidence="1">
    <location>
        <begin position="217"/>
        <end position="244"/>
    </location>
</feature>
<evidence type="ECO:0000313" key="3">
    <source>
        <dbReference type="EMBL" id="KAJ4425693.1"/>
    </source>
</evidence>
<evidence type="ECO:0000259" key="2">
    <source>
        <dbReference type="Pfam" id="PF14529"/>
    </source>
</evidence>